<dbReference type="InterPro" id="IPR036259">
    <property type="entry name" value="MFS_trans_sf"/>
</dbReference>
<feature type="transmembrane region" description="Helical" evidence="7">
    <location>
        <begin position="252"/>
        <end position="271"/>
    </location>
</feature>
<evidence type="ECO:0000256" key="1">
    <source>
        <dbReference type="ARBA" id="ARBA00004651"/>
    </source>
</evidence>
<keyword evidence="4 7" id="KW-1133">Transmembrane helix</keyword>
<dbReference type="GO" id="GO:0022857">
    <property type="term" value="F:transmembrane transporter activity"/>
    <property type="evidence" value="ECO:0007669"/>
    <property type="project" value="InterPro"/>
</dbReference>
<evidence type="ECO:0000256" key="3">
    <source>
        <dbReference type="ARBA" id="ARBA00022692"/>
    </source>
</evidence>
<dbReference type="PANTHER" id="PTHR23513:SF6">
    <property type="entry name" value="MAJOR FACILITATOR SUPERFAMILY ASSOCIATED DOMAIN-CONTAINING PROTEIN"/>
    <property type="match status" value="1"/>
</dbReference>
<dbReference type="KEGG" id="kqi:F1D05_27050"/>
<name>A0A7G6X3T6_9ACTN</name>
<feature type="region of interest" description="Disordered" evidence="6">
    <location>
        <begin position="457"/>
        <end position="487"/>
    </location>
</feature>
<dbReference type="InterPro" id="IPR011701">
    <property type="entry name" value="MFS"/>
</dbReference>
<feature type="transmembrane region" description="Helical" evidence="7">
    <location>
        <begin position="98"/>
        <end position="123"/>
    </location>
</feature>
<dbReference type="CDD" id="cd06173">
    <property type="entry name" value="MFS_MefA_like"/>
    <property type="match status" value="1"/>
</dbReference>
<sequence>MRAMFSQPGFRRLFAGMATSMFGDSVMLLVLSMWVKSLTGSNAQAGLTFFWMVVPTFIAPLFGLMVDRLRPKLVLAWGSLASAIAVLPLTLVRDAGDVWIIWGVAFLYGISMIVLPAALNGLLKETVSDEQLVQANASLQTVKEGFRLIGPIIGAGLFAWIGGWAVAVLDAATFVAAAVIIGSMSLQDKRPDRSEGNWLTEMGGGIRHLWSDRILRHTLVGLGLILLVLGFSEASIYAIIDVFDKPVEFVSVIVTVQGVGALAGGLTATWWVRRIGEVGAFAVGTLVLAVSLAIIAATESLPVLLIDVPLLGYSIPLVIVSFMTLIQRRTPVRLMGRASTAVETVMGTPQAASLAFGSVLVSLVSYHVIFTVMAIVVAGSVFYLCLTLRGQVLRPVAAWAEPEDGPLALAEEVVDGSAGFEVLGDGGHGDRVGGGEGIQVEVLERGGVGAGRLLLEDVTDGETQQGQDDDLSLPERDATVQGADREL</sequence>
<dbReference type="SUPFAM" id="SSF103473">
    <property type="entry name" value="MFS general substrate transporter"/>
    <property type="match status" value="1"/>
</dbReference>
<keyword evidence="9" id="KW-1185">Reference proteome</keyword>
<feature type="transmembrane region" description="Helical" evidence="7">
    <location>
        <begin position="47"/>
        <end position="66"/>
    </location>
</feature>
<feature type="transmembrane region" description="Helical" evidence="7">
    <location>
        <begin position="366"/>
        <end position="386"/>
    </location>
</feature>
<keyword evidence="2" id="KW-1003">Cell membrane</keyword>
<organism evidence="8 9">
    <name type="scientific">Kribbella qitaiheensis</name>
    <dbReference type="NCBI Taxonomy" id="1544730"/>
    <lineage>
        <taxon>Bacteria</taxon>
        <taxon>Bacillati</taxon>
        <taxon>Actinomycetota</taxon>
        <taxon>Actinomycetes</taxon>
        <taxon>Propionibacteriales</taxon>
        <taxon>Kribbellaceae</taxon>
        <taxon>Kribbella</taxon>
    </lineage>
</organism>
<feature type="transmembrane region" description="Helical" evidence="7">
    <location>
        <begin position="338"/>
        <end position="360"/>
    </location>
</feature>
<feature type="transmembrane region" description="Helical" evidence="7">
    <location>
        <begin position="12"/>
        <end position="35"/>
    </location>
</feature>
<evidence type="ECO:0000313" key="9">
    <source>
        <dbReference type="Proteomes" id="UP000515563"/>
    </source>
</evidence>
<comment type="subcellular location">
    <subcellularLocation>
        <location evidence="1">Cell membrane</location>
        <topology evidence="1">Multi-pass membrane protein</topology>
    </subcellularLocation>
</comment>
<feature type="transmembrane region" description="Helical" evidence="7">
    <location>
        <begin position="278"/>
        <end position="297"/>
    </location>
</feature>
<evidence type="ECO:0000256" key="5">
    <source>
        <dbReference type="ARBA" id="ARBA00023136"/>
    </source>
</evidence>
<evidence type="ECO:0000256" key="2">
    <source>
        <dbReference type="ARBA" id="ARBA00022475"/>
    </source>
</evidence>
<reference evidence="9" key="1">
    <citation type="submission" date="2019-09" db="EMBL/GenBank/DDBJ databases">
        <title>Antimicrobial potential of Antarctic Bacteria.</title>
        <authorList>
            <person name="Benaud N."/>
            <person name="Edwards R.J."/>
            <person name="Ferrari B.C."/>
        </authorList>
    </citation>
    <scope>NUCLEOTIDE SEQUENCE [LARGE SCALE GENOMIC DNA]</scope>
    <source>
        <strain evidence="9">SPB151</strain>
    </source>
</reference>
<proteinExistence type="predicted"/>
<dbReference type="Proteomes" id="UP000515563">
    <property type="component" value="Chromosome"/>
</dbReference>
<dbReference type="EMBL" id="CP043661">
    <property type="protein sequence ID" value="QNE20901.1"/>
    <property type="molecule type" value="Genomic_DNA"/>
</dbReference>
<evidence type="ECO:0000313" key="8">
    <source>
        <dbReference type="EMBL" id="QNE20901.1"/>
    </source>
</evidence>
<feature type="compositionally biased region" description="Basic and acidic residues" evidence="6">
    <location>
        <begin position="473"/>
        <end position="487"/>
    </location>
</feature>
<feature type="transmembrane region" description="Helical" evidence="7">
    <location>
        <begin position="144"/>
        <end position="161"/>
    </location>
</feature>
<feature type="transmembrane region" description="Helical" evidence="7">
    <location>
        <begin position="303"/>
        <end position="326"/>
    </location>
</feature>
<dbReference type="PANTHER" id="PTHR23513">
    <property type="entry name" value="INTEGRAL MEMBRANE EFFLUX PROTEIN-RELATED"/>
    <property type="match status" value="1"/>
</dbReference>
<dbReference type="Gene3D" id="1.20.1250.20">
    <property type="entry name" value="MFS general substrate transporter like domains"/>
    <property type="match status" value="1"/>
</dbReference>
<feature type="transmembrane region" description="Helical" evidence="7">
    <location>
        <begin position="219"/>
        <end position="240"/>
    </location>
</feature>
<reference evidence="8 9" key="2">
    <citation type="journal article" date="2020" name="Microbiol. Resour. Announc.">
        <title>Antarctic desert soil bacteria exhibit high novel natural product potential, evaluated through long-read genome sequencing and comparative genomics.</title>
        <authorList>
            <person name="Benaud N."/>
            <person name="Edwards R.J."/>
            <person name="Amos T.G."/>
            <person name="D'Agostino P.M."/>
            <person name="Gutierrez-Chavez C."/>
            <person name="Montgomery K."/>
            <person name="Nicetic I."/>
            <person name="Ferrari B.C."/>
        </authorList>
    </citation>
    <scope>NUCLEOTIDE SEQUENCE [LARGE SCALE GENOMIC DNA]</scope>
    <source>
        <strain evidence="8 9">SPB151</strain>
    </source>
</reference>
<accession>A0A7G6X3T6</accession>
<dbReference type="RefSeq" id="WP_185443305.1">
    <property type="nucleotide sequence ID" value="NZ_CP043661.1"/>
</dbReference>
<protein>
    <submittedName>
        <fullName evidence="8">MFS transporter</fullName>
    </submittedName>
</protein>
<feature type="transmembrane region" description="Helical" evidence="7">
    <location>
        <begin position="167"/>
        <end position="186"/>
    </location>
</feature>
<evidence type="ECO:0000256" key="4">
    <source>
        <dbReference type="ARBA" id="ARBA00022989"/>
    </source>
</evidence>
<dbReference type="Pfam" id="PF07690">
    <property type="entry name" value="MFS_1"/>
    <property type="match status" value="1"/>
</dbReference>
<dbReference type="GO" id="GO:0005886">
    <property type="term" value="C:plasma membrane"/>
    <property type="evidence" value="ECO:0007669"/>
    <property type="project" value="UniProtKB-SubCell"/>
</dbReference>
<evidence type="ECO:0000256" key="6">
    <source>
        <dbReference type="SAM" id="MobiDB-lite"/>
    </source>
</evidence>
<keyword evidence="3 7" id="KW-0812">Transmembrane</keyword>
<evidence type="ECO:0000256" key="7">
    <source>
        <dbReference type="SAM" id="Phobius"/>
    </source>
</evidence>
<feature type="transmembrane region" description="Helical" evidence="7">
    <location>
        <begin position="73"/>
        <end position="92"/>
    </location>
</feature>
<gene>
    <name evidence="8" type="ORF">F1D05_27050</name>
</gene>
<keyword evidence="5 7" id="KW-0472">Membrane</keyword>
<dbReference type="AlphaFoldDB" id="A0A7G6X3T6"/>